<dbReference type="OrthoDB" id="430364at2759"/>
<comment type="caution">
    <text evidence="3">The sequence shown here is derived from an EMBL/GenBank/DDBJ whole genome shotgun (WGS) entry which is preliminary data.</text>
</comment>
<dbReference type="SUPFAM" id="SSF48425">
    <property type="entry name" value="Sec7 domain"/>
    <property type="match status" value="1"/>
</dbReference>
<dbReference type="InterPro" id="IPR023394">
    <property type="entry name" value="Sec7_C_sf"/>
</dbReference>
<reference evidence="3" key="1">
    <citation type="submission" date="2020-10" db="EMBL/GenBank/DDBJ databases">
        <title>Unveiling of a novel bifunctional photoreceptor, Dualchrome1, isolated from a cosmopolitan green alga.</title>
        <authorList>
            <person name="Suzuki S."/>
            <person name="Kawachi M."/>
        </authorList>
    </citation>
    <scope>NUCLEOTIDE SEQUENCE</scope>
    <source>
        <strain evidence="3">NIES 2893</strain>
    </source>
</reference>
<dbReference type="GO" id="GO:0032012">
    <property type="term" value="P:regulation of ARF protein signal transduction"/>
    <property type="evidence" value="ECO:0007669"/>
    <property type="project" value="InterPro"/>
</dbReference>
<accession>A0A830HCS2</accession>
<comment type="subcellular location">
    <subcellularLocation>
        <location evidence="1">Cytoplasm</location>
        <location evidence="1">Cytosol</location>
    </subcellularLocation>
</comment>
<dbReference type="SMART" id="SM00222">
    <property type="entry name" value="Sec7"/>
    <property type="match status" value="1"/>
</dbReference>
<evidence type="ECO:0000313" key="4">
    <source>
        <dbReference type="Proteomes" id="UP000660262"/>
    </source>
</evidence>
<protein>
    <recommendedName>
        <fullName evidence="2">SEC7 domain-containing protein</fullName>
    </recommendedName>
</protein>
<dbReference type="GO" id="GO:0005829">
    <property type="term" value="C:cytosol"/>
    <property type="evidence" value="ECO:0007669"/>
    <property type="project" value="UniProtKB-SubCell"/>
</dbReference>
<gene>
    <name evidence="3" type="ORF">PPROV_000361600</name>
</gene>
<dbReference type="PROSITE" id="PS50190">
    <property type="entry name" value="SEC7"/>
    <property type="match status" value="1"/>
</dbReference>
<dbReference type="InterPro" id="IPR000904">
    <property type="entry name" value="Sec7_dom"/>
</dbReference>
<dbReference type="Pfam" id="PF01369">
    <property type="entry name" value="Sec7"/>
    <property type="match status" value="1"/>
</dbReference>
<dbReference type="GO" id="GO:0005085">
    <property type="term" value="F:guanyl-nucleotide exchange factor activity"/>
    <property type="evidence" value="ECO:0007669"/>
    <property type="project" value="InterPro"/>
</dbReference>
<dbReference type="Proteomes" id="UP000660262">
    <property type="component" value="Unassembled WGS sequence"/>
</dbReference>
<proteinExistence type="predicted"/>
<organism evidence="3 4">
    <name type="scientific">Pycnococcus provasolii</name>
    <dbReference type="NCBI Taxonomy" id="41880"/>
    <lineage>
        <taxon>Eukaryota</taxon>
        <taxon>Viridiplantae</taxon>
        <taxon>Chlorophyta</taxon>
        <taxon>Pseudoscourfieldiophyceae</taxon>
        <taxon>Pseudoscourfieldiales</taxon>
        <taxon>Pycnococcaceae</taxon>
        <taxon>Pycnococcus</taxon>
    </lineage>
</organism>
<dbReference type="AlphaFoldDB" id="A0A830HCS2"/>
<keyword evidence="4" id="KW-1185">Reference proteome</keyword>
<dbReference type="EMBL" id="BNJQ01000008">
    <property type="protein sequence ID" value="GHP04864.1"/>
    <property type="molecule type" value="Genomic_DNA"/>
</dbReference>
<feature type="domain" description="SEC7" evidence="2">
    <location>
        <begin position="170"/>
        <end position="290"/>
    </location>
</feature>
<evidence type="ECO:0000259" key="2">
    <source>
        <dbReference type="PROSITE" id="PS50190"/>
    </source>
</evidence>
<dbReference type="InterPro" id="IPR035999">
    <property type="entry name" value="Sec7_dom_sf"/>
</dbReference>
<sequence length="337" mass="37830">MVDIDDLPPHLLATVVREGQLDLASVIALAGTCKTLRIGIDDDMCRHAVASAAARRWGAERWRNHEKDVTDDGDCGPTLREAAVALEENVTKLVGKLRFDDALTRVNACAVSDQVEPCEQRWARAVTPLLRIAVAKGARTGRAAAAWVIGMDRKNFRNRALPYVLQRLRSLKGMNVLDALRAVLYQLPFLPMDAGRGANAVIKEISCEYVRVNQSRFGVVERSASEMSRLQDAVHVMLYALIMLNTDLWNSAIKTKITFQQWSEGIRASVANGYFRSAELLLFYDSLMHSPLRDRPKDDEHVVLVRDYVTRLEYGINSSWWGRGWADMYQLVVATLT</sequence>
<evidence type="ECO:0000313" key="3">
    <source>
        <dbReference type="EMBL" id="GHP04864.1"/>
    </source>
</evidence>
<name>A0A830HCS2_9CHLO</name>
<evidence type="ECO:0000256" key="1">
    <source>
        <dbReference type="ARBA" id="ARBA00004514"/>
    </source>
</evidence>
<dbReference type="Gene3D" id="1.10.1000.11">
    <property type="entry name" value="Arf Nucleotide-binding Site Opener,domain 2"/>
    <property type="match status" value="1"/>
</dbReference>